<keyword evidence="3" id="KW-1185">Reference proteome</keyword>
<dbReference type="AlphaFoldDB" id="A0A8J2YT86"/>
<dbReference type="EMBL" id="BMJQ01000006">
    <property type="protein sequence ID" value="GGF18333.1"/>
    <property type="molecule type" value="Genomic_DNA"/>
</dbReference>
<dbReference type="RefSeq" id="WP_189046206.1">
    <property type="nucleotide sequence ID" value="NZ_BMJQ01000006.1"/>
</dbReference>
<accession>A0A8J2YT86</accession>
<feature type="compositionally biased region" description="Low complexity" evidence="1">
    <location>
        <begin position="1"/>
        <end position="21"/>
    </location>
</feature>
<evidence type="ECO:0000313" key="2">
    <source>
        <dbReference type="EMBL" id="GGF18333.1"/>
    </source>
</evidence>
<proteinExistence type="predicted"/>
<evidence type="ECO:0000313" key="3">
    <source>
        <dbReference type="Proteomes" id="UP000646365"/>
    </source>
</evidence>
<comment type="caution">
    <text evidence="2">The sequence shown here is derived from an EMBL/GenBank/DDBJ whole genome shotgun (WGS) entry which is preliminary data.</text>
</comment>
<reference evidence="2" key="2">
    <citation type="submission" date="2020-09" db="EMBL/GenBank/DDBJ databases">
        <authorList>
            <person name="Sun Q."/>
            <person name="Zhou Y."/>
        </authorList>
    </citation>
    <scope>NUCLEOTIDE SEQUENCE</scope>
    <source>
        <strain evidence="2">CGMCC 1.15725</strain>
    </source>
</reference>
<gene>
    <name evidence="2" type="ORF">GCM10011611_25280</name>
</gene>
<organism evidence="2 3">
    <name type="scientific">Aliidongia dinghuensis</name>
    <dbReference type="NCBI Taxonomy" id="1867774"/>
    <lineage>
        <taxon>Bacteria</taxon>
        <taxon>Pseudomonadati</taxon>
        <taxon>Pseudomonadota</taxon>
        <taxon>Alphaproteobacteria</taxon>
        <taxon>Rhodospirillales</taxon>
        <taxon>Dongiaceae</taxon>
        <taxon>Aliidongia</taxon>
    </lineage>
</organism>
<dbReference type="Proteomes" id="UP000646365">
    <property type="component" value="Unassembled WGS sequence"/>
</dbReference>
<evidence type="ECO:0000256" key="1">
    <source>
        <dbReference type="SAM" id="MobiDB-lite"/>
    </source>
</evidence>
<protein>
    <submittedName>
        <fullName evidence="2">Uncharacterized protein</fullName>
    </submittedName>
</protein>
<sequence>MNQSDTRSAPRTANRTANRTATPRRRIATLALLFLLGAAPLAGCADIHPATGLHTPPGRAR</sequence>
<name>A0A8J2YT86_9PROT</name>
<feature type="region of interest" description="Disordered" evidence="1">
    <location>
        <begin position="1"/>
        <end position="23"/>
    </location>
</feature>
<reference evidence="2" key="1">
    <citation type="journal article" date="2014" name="Int. J. Syst. Evol. Microbiol.">
        <title>Complete genome sequence of Corynebacterium casei LMG S-19264T (=DSM 44701T), isolated from a smear-ripened cheese.</title>
        <authorList>
            <consortium name="US DOE Joint Genome Institute (JGI-PGF)"/>
            <person name="Walter F."/>
            <person name="Albersmeier A."/>
            <person name="Kalinowski J."/>
            <person name="Ruckert C."/>
        </authorList>
    </citation>
    <scope>NUCLEOTIDE SEQUENCE</scope>
    <source>
        <strain evidence="2">CGMCC 1.15725</strain>
    </source>
</reference>